<feature type="binding site" evidence="7">
    <location>
        <position position="101"/>
    </location>
    <ligand>
        <name>phosphoenolpyruvate</name>
        <dbReference type="ChEBI" id="CHEBI:58702"/>
    </ligand>
</feature>
<feature type="binding site" evidence="7">
    <location>
        <position position="418"/>
    </location>
    <ligand>
        <name>phosphoenolpyruvate</name>
        <dbReference type="ChEBI" id="CHEBI:58702"/>
    </ligand>
</feature>
<dbReference type="PANTHER" id="PTHR21090">
    <property type="entry name" value="AROM/DEHYDROQUINATE SYNTHASE"/>
    <property type="match status" value="1"/>
</dbReference>
<dbReference type="InterPro" id="IPR006264">
    <property type="entry name" value="EPSP_synthase"/>
</dbReference>
<dbReference type="InterPro" id="IPR036968">
    <property type="entry name" value="Enolpyruvate_Tfrase_sf"/>
</dbReference>
<dbReference type="RefSeq" id="WP_315854751.1">
    <property type="nucleotide sequence ID" value="NZ_WTPX01000181.1"/>
</dbReference>
<comment type="similarity">
    <text evidence="2 7">Belongs to the EPSP synthase family.</text>
</comment>
<feature type="domain" description="Enolpyruvate transferase" evidence="8">
    <location>
        <begin position="16"/>
        <end position="426"/>
    </location>
</feature>
<dbReference type="InterPro" id="IPR001986">
    <property type="entry name" value="Enolpyruvate_Tfrase_dom"/>
</dbReference>
<comment type="pathway">
    <text evidence="1 7">Metabolic intermediate biosynthesis; chorismate biosynthesis; chorismate from D-erythrose 4-phosphate and phosphoenolpyruvate: step 6/7.</text>
</comment>
<keyword evidence="5 7" id="KW-0057">Aromatic amino acid biosynthesis</keyword>
<sequence length="447" mass="46238">MLDSLPDPLPITPVDGPLRGVVRPPGSKSLTNRALAVAALAEGTSHLTGVLDSDDTRVMLRALQTLGLAVEHDPDAATVSVTGCGGVLPATEADLFCENSGTSIRFLTALIAAAGRGTYRLDGVARMRERPIGDLADALNALGANVTCDLGTGCPPLTVKTGGLNGGVATVESGASSQFLSALLMAAPAAREPVALRVPGELVSVPYVRMTRGVLETFGVDLIEADSTFCLSPQTPAATDYAVEPDASAASYWFAAAAITGGRITVEGLGADSVQGDMDFLWVLEAMGCEVTIEEDSATVTGPTGGRLKGGQTFDMGPISDTAQTAAAVAVFADGPTTVTGIAHARHKETDRVAAVVTELRKLGQTCEEHADGFTIYPAPVTPATVHTYDDHRMAMSFALIGLRAPGVQIADPGCVAKTYPRFWEDFERLSRTHASGLGAGDEEVTS</sequence>
<comment type="subunit">
    <text evidence="7">Monomer.</text>
</comment>
<evidence type="ECO:0000313" key="10">
    <source>
        <dbReference type="Proteomes" id="UP000609651"/>
    </source>
</evidence>
<dbReference type="EC" id="2.5.1.19" evidence="7"/>
<dbReference type="Proteomes" id="UP000609651">
    <property type="component" value="Unassembled WGS sequence"/>
</dbReference>
<organism evidence="9 10">
    <name type="scientific">Alienimonas chondri</name>
    <dbReference type="NCBI Taxonomy" id="2681879"/>
    <lineage>
        <taxon>Bacteria</taxon>
        <taxon>Pseudomonadati</taxon>
        <taxon>Planctomycetota</taxon>
        <taxon>Planctomycetia</taxon>
        <taxon>Planctomycetales</taxon>
        <taxon>Planctomycetaceae</taxon>
        <taxon>Alienimonas</taxon>
    </lineage>
</organism>
<feature type="binding site" evidence="7">
    <location>
        <position position="28"/>
    </location>
    <ligand>
        <name>3-phosphoshikimate</name>
        <dbReference type="ChEBI" id="CHEBI:145989"/>
    </ligand>
</feature>
<comment type="subcellular location">
    <subcellularLocation>
        <location evidence="7">Cytoplasm</location>
    </subcellularLocation>
</comment>
<proteinExistence type="inferred from homology"/>
<evidence type="ECO:0000256" key="7">
    <source>
        <dbReference type="HAMAP-Rule" id="MF_00210"/>
    </source>
</evidence>
<feature type="binding site" evidence="7">
    <location>
        <position position="176"/>
    </location>
    <ligand>
        <name>3-phosphoshikimate</name>
        <dbReference type="ChEBI" id="CHEBI:145989"/>
    </ligand>
</feature>
<dbReference type="PIRSF" id="PIRSF000505">
    <property type="entry name" value="EPSPS"/>
    <property type="match status" value="1"/>
</dbReference>
<dbReference type="Gene3D" id="3.65.10.10">
    <property type="entry name" value="Enolpyruvate transferase domain"/>
    <property type="match status" value="2"/>
</dbReference>
<feature type="binding site" evidence="7">
    <location>
        <position position="204"/>
    </location>
    <ligand>
        <name>3-phosphoshikimate</name>
        <dbReference type="ChEBI" id="CHEBI:145989"/>
    </ligand>
</feature>
<comment type="function">
    <text evidence="7">Catalyzes the transfer of the enolpyruvyl moiety of phosphoenolpyruvate (PEP) to the 5-hydroxyl of shikimate-3-phosphate (S3P) to produce enolpyruvyl shikimate-3-phosphate and inorganic phosphate.</text>
</comment>
<dbReference type="NCBIfam" id="TIGR01356">
    <property type="entry name" value="aroA"/>
    <property type="match status" value="1"/>
</dbReference>
<comment type="caution">
    <text evidence="9">The sequence shown here is derived from an EMBL/GenBank/DDBJ whole genome shotgun (WGS) entry which is preliminary data.</text>
</comment>
<evidence type="ECO:0000256" key="1">
    <source>
        <dbReference type="ARBA" id="ARBA00004811"/>
    </source>
</evidence>
<evidence type="ECO:0000256" key="6">
    <source>
        <dbReference type="ARBA" id="ARBA00044633"/>
    </source>
</evidence>
<dbReference type="HAMAP" id="MF_00210">
    <property type="entry name" value="EPSP_synth"/>
    <property type="match status" value="1"/>
</dbReference>
<name>A0ABX1VKF6_9PLAN</name>
<feature type="binding site" evidence="7">
    <location>
        <position position="393"/>
    </location>
    <ligand>
        <name>phosphoenolpyruvate</name>
        <dbReference type="ChEBI" id="CHEBI:58702"/>
    </ligand>
</feature>
<evidence type="ECO:0000259" key="8">
    <source>
        <dbReference type="Pfam" id="PF00275"/>
    </source>
</evidence>
<feature type="binding site" evidence="7">
    <location>
        <position position="321"/>
    </location>
    <ligand>
        <name>3-phosphoshikimate</name>
        <dbReference type="ChEBI" id="CHEBI:145989"/>
    </ligand>
</feature>
<dbReference type="InterPro" id="IPR013792">
    <property type="entry name" value="RNA3'P_cycl/enolpyr_Trfase_a/b"/>
</dbReference>
<feature type="active site" description="Proton acceptor" evidence="7">
    <location>
        <position position="321"/>
    </location>
</feature>
<evidence type="ECO:0000256" key="4">
    <source>
        <dbReference type="ARBA" id="ARBA00022679"/>
    </source>
</evidence>
<accession>A0ABX1VKF6</accession>
<dbReference type="SUPFAM" id="SSF55205">
    <property type="entry name" value="EPT/RTPC-like"/>
    <property type="match status" value="1"/>
</dbReference>
<feature type="binding site" evidence="7">
    <location>
        <position position="178"/>
    </location>
    <ligand>
        <name>3-phosphoshikimate</name>
        <dbReference type="ChEBI" id="CHEBI:145989"/>
    </ligand>
</feature>
<feature type="binding site" evidence="7">
    <location>
        <position position="33"/>
    </location>
    <ligand>
        <name>3-phosphoshikimate</name>
        <dbReference type="ChEBI" id="CHEBI:145989"/>
    </ligand>
</feature>
<evidence type="ECO:0000256" key="5">
    <source>
        <dbReference type="ARBA" id="ARBA00023141"/>
    </source>
</evidence>
<dbReference type="EMBL" id="WTPX01000181">
    <property type="protein sequence ID" value="NNJ27668.1"/>
    <property type="molecule type" value="Genomic_DNA"/>
</dbReference>
<keyword evidence="10" id="KW-1185">Reference proteome</keyword>
<dbReference type="CDD" id="cd01556">
    <property type="entry name" value="EPSP_synthase"/>
    <property type="match status" value="1"/>
</dbReference>
<keyword evidence="4 7" id="KW-0808">Transferase</keyword>
<dbReference type="PANTHER" id="PTHR21090:SF5">
    <property type="entry name" value="PENTAFUNCTIONAL AROM POLYPEPTIDE"/>
    <property type="match status" value="1"/>
</dbReference>
<dbReference type="InterPro" id="IPR023193">
    <property type="entry name" value="EPSP_synthase_CS"/>
</dbReference>
<evidence type="ECO:0000256" key="2">
    <source>
        <dbReference type="ARBA" id="ARBA00009948"/>
    </source>
</evidence>
<keyword evidence="7" id="KW-0963">Cytoplasm</keyword>
<evidence type="ECO:0000256" key="3">
    <source>
        <dbReference type="ARBA" id="ARBA00022605"/>
    </source>
</evidence>
<dbReference type="PROSITE" id="PS00885">
    <property type="entry name" value="EPSP_SYNTHASE_2"/>
    <property type="match status" value="1"/>
</dbReference>
<evidence type="ECO:0000313" key="9">
    <source>
        <dbReference type="EMBL" id="NNJ27668.1"/>
    </source>
</evidence>
<reference evidence="9 10" key="1">
    <citation type="journal article" date="2020" name="Syst. Appl. Microbiol.">
        <title>Alienimonas chondri sp. nov., a novel planctomycete isolated from the biofilm of the red alga Chondrus crispus.</title>
        <authorList>
            <person name="Vitorino I."/>
            <person name="Albuquerque L."/>
            <person name="Wiegand S."/>
            <person name="Kallscheuer N."/>
            <person name="da Costa M.S."/>
            <person name="Lobo-da-Cunha A."/>
            <person name="Jogler C."/>
            <person name="Lage O.M."/>
        </authorList>
    </citation>
    <scope>NUCLEOTIDE SEQUENCE [LARGE SCALE GENOMIC DNA]</scope>
    <source>
        <strain evidence="9 10">LzC2</strain>
    </source>
</reference>
<feature type="binding site" evidence="7">
    <location>
        <position position="29"/>
    </location>
    <ligand>
        <name>3-phosphoshikimate</name>
        <dbReference type="ChEBI" id="CHEBI:145989"/>
    </ligand>
</feature>
<feature type="binding site" evidence="7">
    <location>
        <position position="348"/>
    </location>
    <ligand>
        <name>3-phosphoshikimate</name>
        <dbReference type="ChEBI" id="CHEBI:145989"/>
    </ligand>
</feature>
<feature type="binding site" evidence="7">
    <location>
        <position position="352"/>
    </location>
    <ligand>
        <name>phosphoenolpyruvate</name>
        <dbReference type="ChEBI" id="CHEBI:58702"/>
    </ligand>
</feature>
<feature type="binding site" evidence="7">
    <location>
        <position position="177"/>
    </location>
    <ligand>
        <name>3-phosphoshikimate</name>
        <dbReference type="ChEBI" id="CHEBI:145989"/>
    </ligand>
</feature>
<comment type="caution">
    <text evidence="7">Lacks conserved residue(s) required for the propagation of feature annotation.</text>
</comment>
<feature type="binding site" evidence="7">
    <location>
        <position position="28"/>
    </location>
    <ligand>
        <name>phosphoenolpyruvate</name>
        <dbReference type="ChEBI" id="CHEBI:58702"/>
    </ligand>
</feature>
<protein>
    <recommendedName>
        <fullName evidence="7">3-phosphoshikimate 1-carboxyvinyltransferase</fullName>
        <ecNumber evidence="7">2.5.1.19</ecNumber>
    </recommendedName>
    <alternativeName>
        <fullName evidence="7">5-enolpyruvylshikimate-3-phosphate synthase</fullName>
        <shortName evidence="7">EPSP synthase</shortName>
        <shortName evidence="7">EPSPS</shortName>
    </alternativeName>
</protein>
<comment type="catalytic activity">
    <reaction evidence="6">
        <text>3-phosphoshikimate + phosphoenolpyruvate = 5-O-(1-carboxyvinyl)-3-phosphoshikimate + phosphate</text>
        <dbReference type="Rhea" id="RHEA:21256"/>
        <dbReference type="ChEBI" id="CHEBI:43474"/>
        <dbReference type="ChEBI" id="CHEBI:57701"/>
        <dbReference type="ChEBI" id="CHEBI:58702"/>
        <dbReference type="ChEBI" id="CHEBI:145989"/>
        <dbReference type="EC" id="2.5.1.19"/>
    </reaction>
    <physiologicalReaction direction="left-to-right" evidence="6">
        <dbReference type="Rhea" id="RHEA:21257"/>
    </physiologicalReaction>
</comment>
<feature type="binding site" evidence="7">
    <location>
        <position position="178"/>
    </location>
    <ligand>
        <name>phosphoenolpyruvate</name>
        <dbReference type="ChEBI" id="CHEBI:58702"/>
    </ligand>
</feature>
<feature type="binding site" evidence="7">
    <location>
        <position position="130"/>
    </location>
    <ligand>
        <name>phosphoenolpyruvate</name>
        <dbReference type="ChEBI" id="CHEBI:58702"/>
    </ligand>
</feature>
<gene>
    <name evidence="7 9" type="primary">aroA</name>
    <name evidence="9" type="ORF">LzC2_37760</name>
</gene>
<keyword evidence="3 7" id="KW-0028">Amino-acid biosynthesis</keyword>
<dbReference type="GO" id="GO:0003866">
    <property type="term" value="F:3-phosphoshikimate 1-carboxyvinyltransferase activity"/>
    <property type="evidence" value="ECO:0007669"/>
    <property type="project" value="UniProtKB-EC"/>
</dbReference>
<dbReference type="Pfam" id="PF00275">
    <property type="entry name" value="EPSP_synthase"/>
    <property type="match status" value="1"/>
</dbReference>